<dbReference type="EMBL" id="JACLAU010000031">
    <property type="protein sequence ID" value="MBC2652998.1"/>
    <property type="molecule type" value="Genomic_DNA"/>
</dbReference>
<sequence>MSQPPSPCTRVCRIDPRTGWCLGCRRTLGEIADWPMLTGAEQRALLVELRRRG</sequence>
<accession>A0A7X1KD73</accession>
<reference evidence="1 2" key="1">
    <citation type="submission" date="2020-08" db="EMBL/GenBank/DDBJ databases">
        <title>The genome sequence of Novosphingobium flavum 4Y4.</title>
        <authorList>
            <person name="Liu Y."/>
        </authorList>
    </citation>
    <scope>NUCLEOTIDE SEQUENCE [LARGE SCALE GENOMIC DNA]</scope>
    <source>
        <strain evidence="1 2">4Y4</strain>
    </source>
</reference>
<evidence type="ECO:0000313" key="2">
    <source>
        <dbReference type="Proteomes" id="UP000520156"/>
    </source>
</evidence>
<dbReference type="AlphaFoldDB" id="A0A7X1KD73"/>
<protein>
    <submittedName>
        <fullName evidence="1">DUF1289 domain-containing protein</fullName>
    </submittedName>
</protein>
<dbReference type="Pfam" id="PF06945">
    <property type="entry name" value="DUF1289"/>
    <property type="match status" value="1"/>
</dbReference>
<keyword evidence="2" id="KW-1185">Reference proteome</keyword>
<dbReference type="PANTHER" id="PTHR35175:SF2">
    <property type="entry name" value="DUF1289 DOMAIN-CONTAINING PROTEIN"/>
    <property type="match status" value="1"/>
</dbReference>
<gene>
    <name evidence="1" type="ORF">H7F49_14970</name>
</gene>
<proteinExistence type="predicted"/>
<dbReference type="InterPro" id="IPR010710">
    <property type="entry name" value="DUF1289"/>
</dbReference>
<evidence type="ECO:0000313" key="1">
    <source>
        <dbReference type="EMBL" id="MBC2652998.1"/>
    </source>
</evidence>
<comment type="caution">
    <text evidence="1">The sequence shown here is derived from an EMBL/GenBank/DDBJ whole genome shotgun (WGS) entry which is preliminary data.</text>
</comment>
<organism evidence="1 2">
    <name type="scientific">Novosphingobium aerophilum</name>
    <dbReference type="NCBI Taxonomy" id="2839843"/>
    <lineage>
        <taxon>Bacteria</taxon>
        <taxon>Pseudomonadati</taxon>
        <taxon>Pseudomonadota</taxon>
        <taxon>Alphaproteobacteria</taxon>
        <taxon>Sphingomonadales</taxon>
        <taxon>Sphingomonadaceae</taxon>
        <taxon>Novosphingobium</taxon>
    </lineage>
</organism>
<dbReference type="RefSeq" id="WP_185684382.1">
    <property type="nucleotide sequence ID" value="NZ_JACLAU010000031.1"/>
</dbReference>
<dbReference type="PANTHER" id="PTHR35175">
    <property type="entry name" value="DUF1289 DOMAIN-CONTAINING PROTEIN"/>
    <property type="match status" value="1"/>
</dbReference>
<name>A0A7X1KD73_9SPHN</name>
<dbReference type="Proteomes" id="UP000520156">
    <property type="component" value="Unassembled WGS sequence"/>
</dbReference>